<reference evidence="2 3" key="1">
    <citation type="submission" date="2019-09" db="EMBL/GenBank/DDBJ databases">
        <title>Taxonomic organization of the family Brucellaceae based on a phylogenomic approach.</title>
        <authorList>
            <person name="Leclercq S."/>
            <person name="Cloeckaert A."/>
            <person name="Zygmunt M.S."/>
        </authorList>
    </citation>
    <scope>NUCLEOTIDE SEQUENCE [LARGE SCALE GENOMIC DNA]</scope>
    <source>
        <strain evidence="2 3">CCUG 34461</strain>
    </source>
</reference>
<gene>
    <name evidence="2" type="ORF">F9L06_22210</name>
</gene>
<dbReference type="Proteomes" id="UP000441102">
    <property type="component" value="Unassembled WGS sequence"/>
</dbReference>
<evidence type="ECO:0008006" key="4">
    <source>
        <dbReference type="Google" id="ProtNLM"/>
    </source>
</evidence>
<dbReference type="AlphaFoldDB" id="A0A011UJ33"/>
<comment type="caution">
    <text evidence="2">The sequence shown here is derived from an EMBL/GenBank/DDBJ whole genome shotgun (WGS) entry which is preliminary data.</text>
</comment>
<dbReference type="EMBL" id="WBWX01000012">
    <property type="protein sequence ID" value="KAB2792039.1"/>
    <property type="molecule type" value="Genomic_DNA"/>
</dbReference>
<organism evidence="2 3">
    <name type="scientific">Brucella anthropi</name>
    <name type="common">Ochrobactrum anthropi</name>
    <dbReference type="NCBI Taxonomy" id="529"/>
    <lineage>
        <taxon>Bacteria</taxon>
        <taxon>Pseudomonadati</taxon>
        <taxon>Pseudomonadota</taxon>
        <taxon>Alphaproteobacteria</taxon>
        <taxon>Hyphomicrobiales</taxon>
        <taxon>Brucellaceae</taxon>
        <taxon>Brucella/Ochrobactrum group</taxon>
        <taxon>Brucella</taxon>
    </lineage>
</organism>
<dbReference type="RefSeq" id="WP_051517818.1">
    <property type="nucleotide sequence ID" value="NZ_CP044970.1"/>
</dbReference>
<protein>
    <recommendedName>
        <fullName evidence="4">Porin family protein</fullName>
    </recommendedName>
</protein>
<feature type="signal peptide" evidence="1">
    <location>
        <begin position="1"/>
        <end position="23"/>
    </location>
</feature>
<feature type="chain" id="PRO_5044363681" description="Porin family protein" evidence="1">
    <location>
        <begin position="24"/>
        <end position="265"/>
    </location>
</feature>
<evidence type="ECO:0000256" key="1">
    <source>
        <dbReference type="SAM" id="SignalP"/>
    </source>
</evidence>
<proteinExistence type="predicted"/>
<evidence type="ECO:0000313" key="2">
    <source>
        <dbReference type="EMBL" id="KAB2792039.1"/>
    </source>
</evidence>
<sequence>MRHYRFFAIALTVLIGSQHMAFAADIPFASTVSEPVSQEVKPDGWRFSASPYFCAAGIGGTAGQFGLPPAKMKSDFGSLFKELDFSFMGVIEGHYDRYSLFNDIIYTKISTGGQIPYGVLSNGVDIKSETFSGFFGGDYSLLEEGRSRLGVVAGARVWYASTEISFDGGLLDGHSGRDSAAWGDAVAGIRGKYFLTNDVFFSGWGVVGAGQAKIDWDIAGRLRYQFRNNLSAVAGYRALGIDYSHDGFVYDAVQKGPILGLVVHF</sequence>
<keyword evidence="1" id="KW-0732">Signal</keyword>
<evidence type="ECO:0000313" key="3">
    <source>
        <dbReference type="Proteomes" id="UP000441102"/>
    </source>
</evidence>
<name>A0A011UJ33_BRUAN</name>
<accession>A0A011UJ33</accession>